<dbReference type="PANTHER" id="PTHR43179:SF7">
    <property type="entry name" value="RHAMNOSYLTRANSFERASE WBBL"/>
    <property type="match status" value="1"/>
</dbReference>
<organism evidence="3 4">
    <name type="scientific">Rhizobium soli</name>
    <dbReference type="NCBI Taxonomy" id="424798"/>
    <lineage>
        <taxon>Bacteria</taxon>
        <taxon>Pseudomonadati</taxon>
        <taxon>Pseudomonadota</taxon>
        <taxon>Alphaproteobacteria</taxon>
        <taxon>Hyphomicrobiales</taxon>
        <taxon>Rhizobiaceae</taxon>
        <taxon>Rhizobium/Agrobacterium group</taxon>
        <taxon>Rhizobium</taxon>
    </lineage>
</organism>
<dbReference type="Gene3D" id="3.90.550.10">
    <property type="entry name" value="Spore Coat Polysaccharide Biosynthesis Protein SpsA, Chain A"/>
    <property type="match status" value="1"/>
</dbReference>
<dbReference type="SUPFAM" id="SSF53448">
    <property type="entry name" value="Nucleotide-diphospho-sugar transferases"/>
    <property type="match status" value="1"/>
</dbReference>
<evidence type="ECO:0000259" key="2">
    <source>
        <dbReference type="Pfam" id="PF13524"/>
    </source>
</evidence>
<reference evidence="3 4" key="1">
    <citation type="submission" date="2020-08" db="EMBL/GenBank/DDBJ databases">
        <title>The Agave Microbiome: Exploring the role of microbial communities in plant adaptations to desert environments.</title>
        <authorList>
            <person name="Partida-Martinez L.P."/>
        </authorList>
    </citation>
    <scope>NUCLEOTIDE SEQUENCE [LARGE SCALE GENOMIC DNA]</scope>
    <source>
        <strain evidence="3 4">AS3.12</strain>
    </source>
</reference>
<sequence>MKLFSYQLPTSIFDNATHEFTAAFSETGVSLEGEPVKFDGRRKYSGYVDAINEGILYGWVIEETDVSRSLWVEVIADGELVTEPMPATVFRNDVMVAKGTSGFHGFAIKFSLLPTERERELSVRVSGDSYLLPNRLRIPATTSVKQKDPQIEAYFDNVRGGVVYGWAWDANNPNNSIKLNMYIDHEFISTSTARILRADLVKAGKGTGKYGYNFEIPERFFDGTTHNINILIATTKQDARNSPKSIHLGVNAVHHFANTRVDDTATAFYQLPAAISVAQDAIVPIGISGVGVSVIILSKNGSHLLEQLLGSLHRFNTYPNIEVIIVDHASIDGTQSVVTRWQETLNVKLIKYEANHSFSYSNNRAVEQATGEIVFFLNNDIIFCQDVIPSLVKILDSPSVGVVGLKLLDILYNNNTIMPPQVQHLGINFSVNRLTNELTPFEMKSSKATFGIMHSPIVVPATTGAALMMRKTDFISVGMFRENYFYGYEDVDLCLSVNIGMGLNVVCANNLAMLHHRGYSRYNVDSAFSARAGKNAQVLRQRFGAAVRRRHAASLFNGDSSWSGSTLNIAFAVSEASMNSDKADFFTAWELGDELAKQFKWNIYYLDKTLNWYDLQDIDVLVVMRDDYDLRQIKNAKPSLMKIGWARNWFERWPIRPWFRQYDLCLASSELGRNYLAASDGMRSGVLRIGGNAERFERGAPVAEYSSDYCFTGSFFGHRRDILDALEPSNVPFEFALYGYNWEKLPKFSKYYRGGLAYNKMPEVYSSTRILIDDANHVTKSWGSTNSRVFDALLAGCLVITNSETSSAEAFNGLLPVYHSQDELEDLIVYYLENETERKILSEKLREVVVREHTYRLRATEFRAQIRDFFCEKLRISIKIGAPGWDKAYQWGDYHFALAMKKSFERYGHFVRIDVLPDWNGPASNSDDVVIVLRGLSSYKPKPDQINLMWNISHPNAVSVTEYETYDHIFVASHSYAQELKSKLTVPVSVLLQCADPSVFYPCENSELYHHKMLFVGNSRNVFRPVVAAALELKLPVDIFGSDWSSFVPPHLVKGDHIPNSELRRHYAGSDIVLNDHWSDMSALGFLSNRIFDVGACGGFVLSDHVHGMEETFSDFVVTYTDADDFRSKVEFYSRNVEERKRKASGLAAIIRSHHTFDNRIDEMLSVIQNSEKAKSSTGCK</sequence>
<gene>
    <name evidence="3" type="ORF">F4695_004547</name>
</gene>
<name>A0A7X0JQ79_9HYPH</name>
<feature type="domain" description="Spore protein YkvP/CgeB glycosyl transferase-like" evidence="2">
    <location>
        <begin position="1029"/>
        <end position="1165"/>
    </location>
</feature>
<dbReference type="EMBL" id="JACHBU010000019">
    <property type="protein sequence ID" value="MBB6511149.1"/>
    <property type="molecule type" value="Genomic_DNA"/>
</dbReference>
<dbReference type="GO" id="GO:0016740">
    <property type="term" value="F:transferase activity"/>
    <property type="evidence" value="ECO:0007669"/>
    <property type="project" value="UniProtKB-KW"/>
</dbReference>
<feature type="domain" description="Spore protein YkvP/CgeB glycosyl transferase-like" evidence="2">
    <location>
        <begin position="719"/>
        <end position="862"/>
    </location>
</feature>
<dbReference type="Pfam" id="PF00535">
    <property type="entry name" value="Glycos_transf_2"/>
    <property type="match status" value="1"/>
</dbReference>
<keyword evidence="4" id="KW-1185">Reference proteome</keyword>
<dbReference type="InterPro" id="IPR001173">
    <property type="entry name" value="Glyco_trans_2-like"/>
</dbReference>
<dbReference type="InterPro" id="IPR055259">
    <property type="entry name" value="YkvP/CgeB_Glyco_trans-like"/>
</dbReference>
<protein>
    <submittedName>
        <fullName evidence="3">Spore maturation protein CgeB/GT2 family glycosyltransferase</fullName>
    </submittedName>
</protein>
<dbReference type="PANTHER" id="PTHR43179">
    <property type="entry name" value="RHAMNOSYLTRANSFERASE WBBL"/>
    <property type="match status" value="1"/>
</dbReference>
<dbReference type="RefSeq" id="WP_184656140.1">
    <property type="nucleotide sequence ID" value="NZ_JACHBU010000019.1"/>
</dbReference>
<dbReference type="AlphaFoldDB" id="A0A7X0JQ79"/>
<dbReference type="Pfam" id="PF13524">
    <property type="entry name" value="Glyco_trans_1_2"/>
    <property type="match status" value="2"/>
</dbReference>
<proteinExistence type="predicted"/>
<dbReference type="InterPro" id="IPR029044">
    <property type="entry name" value="Nucleotide-diphossugar_trans"/>
</dbReference>
<comment type="caution">
    <text evidence="3">The sequence shown here is derived from an EMBL/GenBank/DDBJ whole genome shotgun (WGS) entry which is preliminary data.</text>
</comment>
<evidence type="ECO:0000313" key="4">
    <source>
        <dbReference type="Proteomes" id="UP000585437"/>
    </source>
</evidence>
<dbReference type="Proteomes" id="UP000585437">
    <property type="component" value="Unassembled WGS sequence"/>
</dbReference>
<evidence type="ECO:0000259" key="1">
    <source>
        <dbReference type="Pfam" id="PF00535"/>
    </source>
</evidence>
<feature type="domain" description="Glycosyltransferase 2-like" evidence="1">
    <location>
        <begin position="293"/>
        <end position="444"/>
    </location>
</feature>
<keyword evidence="3" id="KW-0808">Transferase</keyword>
<accession>A0A7X0JQ79</accession>
<evidence type="ECO:0000313" key="3">
    <source>
        <dbReference type="EMBL" id="MBB6511149.1"/>
    </source>
</evidence>
<dbReference type="SUPFAM" id="SSF53756">
    <property type="entry name" value="UDP-Glycosyltransferase/glycogen phosphorylase"/>
    <property type="match status" value="2"/>
</dbReference>